<dbReference type="SUPFAM" id="SSF110849">
    <property type="entry name" value="ParB/Sulfiredoxin"/>
    <property type="match status" value="1"/>
</dbReference>
<reference evidence="1 2" key="1">
    <citation type="submission" date="2020-04" db="EMBL/GenBank/DDBJ databases">
        <title>WGS-Seq of Vibrio isolated by the O'Toole Lab.</title>
        <authorList>
            <person name="Mckone K.P."/>
            <person name="Whitaker R."/>
            <person name="Sevigney J.L."/>
            <person name="Herring J.B."/>
            <person name="O'Toole G."/>
        </authorList>
    </citation>
    <scope>NUCLEOTIDE SEQUENCE [LARGE SCALE GENOMIC DNA]</scope>
    <source>
        <strain evidence="1 2">BS_02</strain>
    </source>
</reference>
<evidence type="ECO:0000313" key="1">
    <source>
        <dbReference type="EMBL" id="NMR68416.1"/>
    </source>
</evidence>
<dbReference type="InterPro" id="IPR036086">
    <property type="entry name" value="ParB/Sulfiredoxin_sf"/>
</dbReference>
<gene>
    <name evidence="1" type="ORF">HJ568_00310</name>
</gene>
<name>A0ABX1U5F9_9VIBR</name>
<sequence>MTDKAPESQSPHEISDEKLEASIVNTLVDRFGDNRKSSFLASSQQLLESSTQLLSREVISDVFQVKAKYYSGVREVKTGLKHVVIFISPELARDMLEYSRRGVINPRNKNRKINKNKVKNYSKAMKDRKWCLTGEPIIISSDGEILNGHHRLEAACDAQVGFIAPITFGVTDDLSFAHIDVGNTRSRSQVLAMSGVKVNPSVLSRIAMLAKAFELTKNQFAFRGTQGTSFPPPEILDFVEKNNELALSVSFVSEVVKRYRLESQASEPIYAFAHYLIKKKLTEVQIDALPLSPETYLTRVISSLGLESEEDVEYQVRNYLQSLVHESTSYSLLCKLSAIFKGWNMHLGIPVAGNKIPVRRVARYKKDEDGNNIPLTAAGNINEPFTIPCVPKGATPKTIHKQSNIKIVR</sequence>
<comment type="caution">
    <text evidence="1">The sequence shown here is derived from an EMBL/GenBank/DDBJ whole genome shotgun (WGS) entry which is preliminary data.</text>
</comment>
<proteinExistence type="predicted"/>
<evidence type="ECO:0000313" key="2">
    <source>
        <dbReference type="Proteomes" id="UP000590068"/>
    </source>
</evidence>
<protein>
    <submittedName>
        <fullName evidence="1">Chromosome partitioning protein ParB</fullName>
    </submittedName>
</protein>
<organism evidence="1 2">
    <name type="scientific">Vibrio breoganii</name>
    <dbReference type="NCBI Taxonomy" id="553239"/>
    <lineage>
        <taxon>Bacteria</taxon>
        <taxon>Pseudomonadati</taxon>
        <taxon>Pseudomonadota</taxon>
        <taxon>Gammaproteobacteria</taxon>
        <taxon>Vibrionales</taxon>
        <taxon>Vibrionaceae</taxon>
        <taxon>Vibrio</taxon>
    </lineage>
</organism>
<dbReference type="EMBL" id="JABCJR010000001">
    <property type="protein sequence ID" value="NMR68416.1"/>
    <property type="molecule type" value="Genomic_DNA"/>
</dbReference>
<keyword evidence="2" id="KW-1185">Reference proteome</keyword>
<dbReference type="RefSeq" id="WP_102454720.1">
    <property type="nucleotide sequence ID" value="NZ_JABBXC010000001.1"/>
</dbReference>
<accession>A0ABX1U5F9</accession>
<dbReference type="Proteomes" id="UP000590068">
    <property type="component" value="Unassembled WGS sequence"/>
</dbReference>
<dbReference type="Gene3D" id="3.90.1530.10">
    <property type="entry name" value="Conserved hypothetical protein from pyrococcus furiosus pfu- 392566-001, ParB domain"/>
    <property type="match status" value="1"/>
</dbReference>